<dbReference type="Gene3D" id="3.90.220.20">
    <property type="entry name" value="DNA methylase specificity domains"/>
    <property type="match status" value="1"/>
</dbReference>
<reference evidence="5" key="2">
    <citation type="submission" date="2021-04" db="EMBL/GenBank/DDBJ databases">
        <authorList>
            <person name="Gilroy R."/>
        </authorList>
    </citation>
    <scope>NUCLEOTIDE SEQUENCE</scope>
    <source>
        <strain evidence="5">Gambia11-129</strain>
    </source>
</reference>
<dbReference type="CDD" id="cd17521">
    <property type="entry name" value="RMtype1_S_Sau13435ORF2165P_TRD2-CR2_like"/>
    <property type="match status" value="1"/>
</dbReference>
<dbReference type="GO" id="GO:0004519">
    <property type="term" value="F:endonuclease activity"/>
    <property type="evidence" value="ECO:0007669"/>
    <property type="project" value="UniProtKB-KW"/>
</dbReference>
<evidence type="ECO:0000259" key="4">
    <source>
        <dbReference type="Pfam" id="PF01420"/>
    </source>
</evidence>
<comment type="similarity">
    <text evidence="1">Belongs to the type-I restriction system S methylase family.</text>
</comment>
<evidence type="ECO:0000256" key="2">
    <source>
        <dbReference type="ARBA" id="ARBA00022747"/>
    </source>
</evidence>
<dbReference type="PANTHER" id="PTHR43140">
    <property type="entry name" value="TYPE-1 RESTRICTION ENZYME ECOKI SPECIFICITY PROTEIN"/>
    <property type="match status" value="1"/>
</dbReference>
<comment type="caution">
    <text evidence="5">The sequence shown here is derived from an EMBL/GenBank/DDBJ whole genome shotgun (WGS) entry which is preliminary data.</text>
</comment>
<keyword evidence="5" id="KW-0378">Hydrolase</keyword>
<dbReference type="InterPro" id="IPR051212">
    <property type="entry name" value="Type-I_RE_S_subunit"/>
</dbReference>
<dbReference type="Pfam" id="PF01420">
    <property type="entry name" value="Methylase_S"/>
    <property type="match status" value="1"/>
</dbReference>
<accession>A0A9D1PT64</accession>
<evidence type="ECO:0000313" key="6">
    <source>
        <dbReference type="Proteomes" id="UP000823936"/>
    </source>
</evidence>
<dbReference type="GO" id="GO:0016787">
    <property type="term" value="F:hydrolase activity"/>
    <property type="evidence" value="ECO:0007669"/>
    <property type="project" value="UniProtKB-KW"/>
</dbReference>
<dbReference type="Proteomes" id="UP000823936">
    <property type="component" value="Unassembled WGS sequence"/>
</dbReference>
<dbReference type="PANTHER" id="PTHR43140:SF1">
    <property type="entry name" value="TYPE I RESTRICTION ENZYME ECOKI SPECIFICITY SUBUNIT"/>
    <property type="match status" value="1"/>
</dbReference>
<dbReference type="InterPro" id="IPR000055">
    <property type="entry name" value="Restrct_endonuc_typeI_TRD"/>
</dbReference>
<keyword evidence="5" id="KW-0540">Nuclease</keyword>
<dbReference type="GO" id="GO:0003677">
    <property type="term" value="F:DNA binding"/>
    <property type="evidence" value="ECO:0007669"/>
    <property type="project" value="UniProtKB-KW"/>
</dbReference>
<keyword evidence="5" id="KW-0255">Endonuclease</keyword>
<keyword evidence="3" id="KW-0238">DNA-binding</keyword>
<evidence type="ECO:0000256" key="3">
    <source>
        <dbReference type="ARBA" id="ARBA00023125"/>
    </source>
</evidence>
<sequence>MNEELCFIKTYNLGDIAKFTYGFTDKAADVGTVRFIRITDIDEYGCLRTTPAKYIDITKENKDFLIEPGDLLMARTGATFGKTVSIPDGTKGIYASFLIKIQPDNSKLMNRYYWFFAQSSMYWQQANALVTTGGQPQFNANSLAKIRISVPSIEYQKAIISVLNKFDSLCNDLSEGLPAEIEARKKQYEYYRDKLLDFKEKEA</sequence>
<dbReference type="SUPFAM" id="SSF116734">
    <property type="entry name" value="DNA methylase specificity domain"/>
    <property type="match status" value="1"/>
</dbReference>
<dbReference type="GO" id="GO:0009307">
    <property type="term" value="P:DNA restriction-modification system"/>
    <property type="evidence" value="ECO:0007669"/>
    <property type="project" value="UniProtKB-KW"/>
</dbReference>
<reference evidence="5" key="1">
    <citation type="journal article" date="2021" name="PeerJ">
        <title>Extensive microbial diversity within the chicken gut microbiome revealed by metagenomics and culture.</title>
        <authorList>
            <person name="Gilroy R."/>
            <person name="Ravi A."/>
            <person name="Getino M."/>
            <person name="Pursley I."/>
            <person name="Horton D.L."/>
            <person name="Alikhan N.F."/>
            <person name="Baker D."/>
            <person name="Gharbi K."/>
            <person name="Hall N."/>
            <person name="Watson M."/>
            <person name="Adriaenssens E.M."/>
            <person name="Foster-Nyarko E."/>
            <person name="Jarju S."/>
            <person name="Secka A."/>
            <person name="Antonio M."/>
            <person name="Oren A."/>
            <person name="Chaudhuri R.R."/>
            <person name="La Ragione R."/>
            <person name="Hildebrand F."/>
            <person name="Pallen M.J."/>
        </authorList>
    </citation>
    <scope>NUCLEOTIDE SEQUENCE</scope>
    <source>
        <strain evidence="5">Gambia11-129</strain>
    </source>
</reference>
<proteinExistence type="inferred from homology"/>
<feature type="domain" description="Type I restriction modification DNA specificity" evidence="4">
    <location>
        <begin position="9"/>
        <end position="183"/>
    </location>
</feature>
<evidence type="ECO:0000313" key="5">
    <source>
        <dbReference type="EMBL" id="HIV98770.1"/>
    </source>
</evidence>
<gene>
    <name evidence="5" type="ORF">IAB12_03195</name>
</gene>
<evidence type="ECO:0000256" key="1">
    <source>
        <dbReference type="ARBA" id="ARBA00010923"/>
    </source>
</evidence>
<organism evidence="5 6">
    <name type="scientific">Candidatus Ornithospirochaeta avicola</name>
    <dbReference type="NCBI Taxonomy" id="2840896"/>
    <lineage>
        <taxon>Bacteria</taxon>
        <taxon>Pseudomonadati</taxon>
        <taxon>Spirochaetota</taxon>
        <taxon>Spirochaetia</taxon>
        <taxon>Spirochaetales</taxon>
        <taxon>Spirochaetaceae</taxon>
        <taxon>Spirochaetaceae incertae sedis</taxon>
        <taxon>Candidatus Ornithospirochaeta</taxon>
    </lineage>
</organism>
<name>A0A9D1PT64_9SPIO</name>
<dbReference type="EMBL" id="DXHU01000015">
    <property type="protein sequence ID" value="HIV98770.1"/>
    <property type="molecule type" value="Genomic_DNA"/>
</dbReference>
<dbReference type="InterPro" id="IPR044946">
    <property type="entry name" value="Restrct_endonuc_typeI_TRD_sf"/>
</dbReference>
<dbReference type="AlphaFoldDB" id="A0A9D1PT64"/>
<protein>
    <submittedName>
        <fullName evidence="5">Restriction endonuclease subunit S</fullName>
        <ecNumber evidence="5">3.1.21.-</ecNumber>
    </submittedName>
</protein>
<dbReference type="EC" id="3.1.21.-" evidence="5"/>
<keyword evidence="2" id="KW-0680">Restriction system</keyword>